<organism evidence="1 3">
    <name type="scientific">Candidatus Chlorohelix allophototropha</name>
    <dbReference type="NCBI Taxonomy" id="3003348"/>
    <lineage>
        <taxon>Bacteria</taxon>
        <taxon>Bacillati</taxon>
        <taxon>Chloroflexota</taxon>
        <taxon>Chloroflexia</taxon>
        <taxon>Candidatus Chloroheliales</taxon>
        <taxon>Candidatus Chloroheliaceae</taxon>
        <taxon>Candidatus Chlorohelix</taxon>
    </lineage>
</organism>
<reference evidence="1 3" key="1">
    <citation type="submission" date="2020-06" db="EMBL/GenBank/DDBJ databases">
        <title>Anoxygenic phototrophic Chloroflexota member uses a Type I reaction center.</title>
        <authorList>
            <person name="Tsuji J.M."/>
            <person name="Shaw N.A."/>
            <person name="Nagashima S."/>
            <person name="Venkiteswaran J."/>
            <person name="Schiff S.L."/>
            <person name="Hanada S."/>
            <person name="Tank M."/>
            <person name="Neufeld J.D."/>
        </authorList>
    </citation>
    <scope>NUCLEOTIDE SEQUENCE [LARGE SCALE GENOMIC DNA]</scope>
    <source>
        <strain evidence="1">L227-S17</strain>
    </source>
</reference>
<protein>
    <submittedName>
        <fullName evidence="1">Uncharacterized protein</fullName>
    </submittedName>
</protein>
<proteinExistence type="predicted"/>
<dbReference type="RefSeq" id="WP_341470628.1">
    <property type="nucleotide sequence ID" value="NZ_CP128400.1"/>
</dbReference>
<evidence type="ECO:0000313" key="1">
    <source>
        <dbReference type="EMBL" id="NWJ48791.1"/>
    </source>
</evidence>
<name>A0A8T7M9S4_9CHLR</name>
<accession>A0A8T7M9S4</accession>
<reference evidence="2" key="2">
    <citation type="journal article" date="2024" name="Nature">
        <title>Anoxygenic phototroph of the Chloroflexota uses a type I reaction centre.</title>
        <authorList>
            <person name="Tsuji J.M."/>
            <person name="Shaw N.A."/>
            <person name="Nagashima S."/>
            <person name="Venkiteswaran J.J."/>
            <person name="Schiff S.L."/>
            <person name="Watanabe T."/>
            <person name="Fukui M."/>
            <person name="Hanada S."/>
            <person name="Tank M."/>
            <person name="Neufeld J.D."/>
        </authorList>
    </citation>
    <scope>NUCLEOTIDE SEQUENCE</scope>
    <source>
        <strain evidence="2">L227-S17</strain>
    </source>
</reference>
<evidence type="ECO:0000313" key="2">
    <source>
        <dbReference type="EMBL" id="WJW68722.1"/>
    </source>
</evidence>
<dbReference type="EMBL" id="JACATZ010000003">
    <property type="protein sequence ID" value="NWJ48791.1"/>
    <property type="molecule type" value="Genomic_DNA"/>
</dbReference>
<dbReference type="AlphaFoldDB" id="A0A8T7M9S4"/>
<dbReference type="Proteomes" id="UP001431572">
    <property type="component" value="Chromosome 2"/>
</dbReference>
<keyword evidence="4" id="KW-1185">Reference proteome</keyword>
<evidence type="ECO:0000313" key="3">
    <source>
        <dbReference type="Proteomes" id="UP000521676"/>
    </source>
</evidence>
<evidence type="ECO:0000313" key="4">
    <source>
        <dbReference type="Proteomes" id="UP001431572"/>
    </source>
</evidence>
<gene>
    <name evidence="1" type="ORF">HXX08_23275</name>
    <name evidence="2" type="ORF">OZ401_004338</name>
</gene>
<dbReference type="Proteomes" id="UP000521676">
    <property type="component" value="Unassembled WGS sequence"/>
</dbReference>
<dbReference type="EMBL" id="CP128400">
    <property type="protein sequence ID" value="WJW68722.1"/>
    <property type="molecule type" value="Genomic_DNA"/>
</dbReference>
<sequence>MAARGVVKTGRIGMRPYPDYPDGANIRWFGANMRVRLGTGGGDSGS</sequence>